<dbReference type="CDD" id="cd04301">
    <property type="entry name" value="NAT_SF"/>
    <property type="match status" value="1"/>
</dbReference>
<gene>
    <name evidence="2" type="ORF">EV132_10695</name>
</gene>
<dbReference type="PROSITE" id="PS51186">
    <property type="entry name" value="GNAT"/>
    <property type="match status" value="1"/>
</dbReference>
<dbReference type="InterPro" id="IPR000182">
    <property type="entry name" value="GNAT_dom"/>
</dbReference>
<dbReference type="GO" id="GO:0016747">
    <property type="term" value="F:acyltransferase activity, transferring groups other than amino-acyl groups"/>
    <property type="evidence" value="ECO:0007669"/>
    <property type="project" value="InterPro"/>
</dbReference>
<comment type="caution">
    <text evidence="2">The sequence shown here is derived from an EMBL/GenBank/DDBJ whole genome shotgun (WGS) entry which is preliminary data.</text>
</comment>
<reference evidence="2 3" key="1">
    <citation type="submission" date="2019-03" db="EMBL/GenBank/DDBJ databases">
        <title>Genomic Encyclopedia of Type Strains, Phase IV (KMG-V): Genome sequencing to study the core and pangenomes of soil and plant-associated prokaryotes.</title>
        <authorList>
            <person name="Whitman W."/>
        </authorList>
    </citation>
    <scope>NUCLEOTIDE SEQUENCE [LARGE SCALE GENOMIC DNA]</scope>
    <source>
        <strain evidence="2 3">Hc14</strain>
    </source>
</reference>
<evidence type="ECO:0000313" key="3">
    <source>
        <dbReference type="Proteomes" id="UP000294576"/>
    </source>
</evidence>
<feature type="domain" description="N-acetyltransferase" evidence="1">
    <location>
        <begin position="52"/>
        <end position="194"/>
    </location>
</feature>
<organism evidence="2 3">
    <name type="scientific">Rhizobium sullae</name>
    <name type="common">Rhizobium hedysari</name>
    <dbReference type="NCBI Taxonomy" id="50338"/>
    <lineage>
        <taxon>Bacteria</taxon>
        <taxon>Pseudomonadati</taxon>
        <taxon>Pseudomonadota</taxon>
        <taxon>Alphaproteobacteria</taxon>
        <taxon>Hyphomicrobiales</taxon>
        <taxon>Rhizobiaceae</taxon>
        <taxon>Rhizobium/Agrobacterium group</taxon>
        <taxon>Rhizobium</taxon>
    </lineage>
</organism>
<dbReference type="Gene3D" id="3.40.630.30">
    <property type="match status" value="1"/>
</dbReference>
<dbReference type="InterPro" id="IPR016181">
    <property type="entry name" value="Acyl_CoA_acyltransferase"/>
</dbReference>
<protein>
    <submittedName>
        <fullName evidence="2">RimJ/RimL family protein N-acetyltransferase</fullName>
    </submittedName>
</protein>
<dbReference type="AlphaFoldDB" id="A0A4V2V948"/>
<evidence type="ECO:0000259" key="1">
    <source>
        <dbReference type="PROSITE" id="PS51186"/>
    </source>
</evidence>
<dbReference type="Proteomes" id="UP000294576">
    <property type="component" value="Unassembled WGS sequence"/>
</dbReference>
<proteinExistence type="predicted"/>
<sequence length="194" mass="21983">MKVARRDVPTFLDWEILFLHGTLLGQQAHREEPSVISSRPMRESEYPAYLDCFITDYATEISANYGLSRHVAVAQANREIANDLPLGVNTPGEVMLCVIDQASEIECVVGYLWYRPDPAKRFVFIKDFYIFAEHQGKGFGKEALSTLEANLSQTGFEQIRLRVAEDNKRAKHVYETAGFRVTGINMSKSIKTEC</sequence>
<evidence type="ECO:0000313" key="2">
    <source>
        <dbReference type="EMBL" id="TCU15755.1"/>
    </source>
</evidence>
<accession>A0A4V2V948</accession>
<name>A0A4V2V948_RHISU</name>
<dbReference type="SUPFAM" id="SSF55729">
    <property type="entry name" value="Acyl-CoA N-acyltransferases (Nat)"/>
    <property type="match status" value="1"/>
</dbReference>
<keyword evidence="2" id="KW-0808">Transferase</keyword>
<dbReference type="RefSeq" id="WP_245505757.1">
    <property type="nucleotide sequence ID" value="NZ_SMBH01000006.1"/>
</dbReference>
<dbReference type="Pfam" id="PF00583">
    <property type="entry name" value="Acetyltransf_1"/>
    <property type="match status" value="1"/>
</dbReference>
<dbReference type="EMBL" id="SMBH01000006">
    <property type="protein sequence ID" value="TCU15755.1"/>
    <property type="molecule type" value="Genomic_DNA"/>
</dbReference>